<gene>
    <name evidence="5" type="ORF">BMON_1076</name>
</gene>
<reference evidence="5 6" key="1">
    <citation type="submission" date="2014-03" db="EMBL/GenBank/DDBJ databases">
        <title>Genomics of Bifidobacteria.</title>
        <authorList>
            <person name="Ventura M."/>
            <person name="Milani C."/>
            <person name="Lugli G.A."/>
        </authorList>
    </citation>
    <scope>NUCLEOTIDE SEQUENCE [LARGE SCALE GENOMIC DNA]</scope>
    <source>
        <strain evidence="5 6">DSM 21395</strain>
    </source>
</reference>
<dbReference type="GO" id="GO:0005737">
    <property type="term" value="C:cytoplasm"/>
    <property type="evidence" value="ECO:0007669"/>
    <property type="project" value="TreeGrafter"/>
</dbReference>
<proteinExistence type="inferred from homology"/>
<dbReference type="InterPro" id="IPR015269">
    <property type="entry name" value="UPF0029_Impact_C"/>
</dbReference>
<dbReference type="Pfam" id="PF09186">
    <property type="entry name" value="DUF1949"/>
    <property type="match status" value="1"/>
</dbReference>
<dbReference type="InterPro" id="IPR036956">
    <property type="entry name" value="Impact_N_sf"/>
</dbReference>
<feature type="compositionally biased region" description="Basic and acidic residues" evidence="2">
    <location>
        <begin position="110"/>
        <end position="130"/>
    </location>
</feature>
<dbReference type="AlphaFoldDB" id="A0A087BTI7"/>
<dbReference type="Proteomes" id="UP000029082">
    <property type="component" value="Unassembled WGS sequence"/>
</dbReference>
<dbReference type="PANTHER" id="PTHR16301">
    <property type="entry name" value="IMPACT-RELATED"/>
    <property type="match status" value="1"/>
</dbReference>
<comment type="caution">
    <text evidence="5">The sequence shown here is derived from an EMBL/GenBank/DDBJ whole genome shotgun (WGS) entry which is preliminary data.</text>
</comment>
<protein>
    <recommendedName>
        <fullName evidence="7">IMPACT family member YigZ</fullName>
    </recommendedName>
</protein>
<dbReference type="OrthoDB" id="9813771at2"/>
<evidence type="ECO:0000256" key="2">
    <source>
        <dbReference type="SAM" id="MobiDB-lite"/>
    </source>
</evidence>
<evidence type="ECO:0000256" key="1">
    <source>
        <dbReference type="ARBA" id="ARBA00007665"/>
    </source>
</evidence>
<evidence type="ECO:0000313" key="5">
    <source>
        <dbReference type="EMBL" id="KFI74337.1"/>
    </source>
</evidence>
<dbReference type="Gene3D" id="3.30.230.30">
    <property type="entry name" value="Impact, N-terminal domain"/>
    <property type="match status" value="1"/>
</dbReference>
<dbReference type="SUPFAM" id="SSF54980">
    <property type="entry name" value="EF-G C-terminal domain-like"/>
    <property type="match status" value="1"/>
</dbReference>
<organism evidence="5 6">
    <name type="scientific">Bifidobacterium mongoliense DSM 21395</name>
    <dbReference type="NCBI Taxonomy" id="1437603"/>
    <lineage>
        <taxon>Bacteria</taxon>
        <taxon>Bacillati</taxon>
        <taxon>Actinomycetota</taxon>
        <taxon>Actinomycetes</taxon>
        <taxon>Bifidobacteriales</taxon>
        <taxon>Bifidobacteriaceae</taxon>
        <taxon>Bifidobacterium</taxon>
    </lineage>
</organism>
<keyword evidence="6" id="KW-1185">Reference proteome</keyword>
<comment type="similarity">
    <text evidence="1">Belongs to the IMPACT family.</text>
</comment>
<feature type="compositionally biased region" description="Low complexity" evidence="2">
    <location>
        <begin position="74"/>
        <end position="84"/>
    </location>
</feature>
<dbReference type="eggNOG" id="COG1739">
    <property type="taxonomic scope" value="Bacteria"/>
</dbReference>
<evidence type="ECO:0008006" key="7">
    <source>
        <dbReference type="Google" id="ProtNLM"/>
    </source>
</evidence>
<feature type="domain" description="UPF0029" evidence="4">
    <location>
        <begin position="211"/>
        <end position="263"/>
    </location>
</feature>
<sequence>MPQSVMTILDPPERPAQGRVVDRKSEFLGEACHVGSVREALAVIEGVRGRNPKARHVAYAAIVGGHDVFVQDATTGSGADATTGSGLGHGTGTGEPHTDSRYGAGGRQGTDSRHGTSTESHPDTDTGTDMRRIEERMSDDGEPSGTAGKPILEVLRTRGLTDCVVSVTRYFGGILLGSGGLIRAYAGSCTAALDSARLARLVKFQRYYIDMAYSPLAHFQDILASLGGEQLDVTYTDRVSLRVAVPAAHREDFERRVREAFSATIETRRIGTERRAVAIRH</sequence>
<dbReference type="SUPFAM" id="SSF54211">
    <property type="entry name" value="Ribosomal protein S5 domain 2-like"/>
    <property type="match status" value="2"/>
</dbReference>
<evidence type="ECO:0000259" key="4">
    <source>
        <dbReference type="Pfam" id="PF09186"/>
    </source>
</evidence>
<dbReference type="GeneID" id="93095221"/>
<dbReference type="RefSeq" id="WP_081883009.1">
    <property type="nucleotide sequence ID" value="NZ_JDUO01000002.1"/>
</dbReference>
<dbReference type="InterPro" id="IPR020568">
    <property type="entry name" value="Ribosomal_Su5_D2-typ_SF"/>
</dbReference>
<dbReference type="EMBL" id="JGZE01000026">
    <property type="protein sequence ID" value="KFI74337.1"/>
    <property type="molecule type" value="Genomic_DNA"/>
</dbReference>
<feature type="region of interest" description="Disordered" evidence="2">
    <location>
        <begin position="74"/>
        <end position="130"/>
    </location>
</feature>
<evidence type="ECO:0000313" key="6">
    <source>
        <dbReference type="Proteomes" id="UP000029082"/>
    </source>
</evidence>
<dbReference type="InterPro" id="IPR035647">
    <property type="entry name" value="EFG_III/V"/>
</dbReference>
<dbReference type="InterPro" id="IPR023582">
    <property type="entry name" value="Impact"/>
</dbReference>
<dbReference type="STRING" id="1437603.GCA_000771525_00677"/>
<dbReference type="GO" id="GO:0006446">
    <property type="term" value="P:regulation of translational initiation"/>
    <property type="evidence" value="ECO:0007669"/>
    <property type="project" value="TreeGrafter"/>
</dbReference>
<dbReference type="PANTHER" id="PTHR16301:SF20">
    <property type="entry name" value="IMPACT FAMILY MEMBER YIGZ"/>
    <property type="match status" value="1"/>
</dbReference>
<dbReference type="InterPro" id="IPR001498">
    <property type="entry name" value="Impact_N"/>
</dbReference>
<evidence type="ECO:0000259" key="3">
    <source>
        <dbReference type="Pfam" id="PF01205"/>
    </source>
</evidence>
<dbReference type="Pfam" id="PF01205">
    <property type="entry name" value="Impact_N"/>
    <property type="match status" value="1"/>
</dbReference>
<name>A0A087BTI7_9BIFI</name>
<dbReference type="Gene3D" id="3.30.70.240">
    <property type="match status" value="1"/>
</dbReference>
<feature type="domain" description="Impact N-terminal" evidence="3">
    <location>
        <begin position="133"/>
        <end position="193"/>
    </location>
</feature>
<accession>A0A087BTI7</accession>